<evidence type="ECO:0000259" key="1">
    <source>
        <dbReference type="Pfam" id="PF24539"/>
    </source>
</evidence>
<dbReference type="EMBL" id="ML976615">
    <property type="protein sequence ID" value="KAF1848551.1"/>
    <property type="molecule type" value="Genomic_DNA"/>
</dbReference>
<dbReference type="GeneID" id="63853917"/>
<dbReference type="OrthoDB" id="3743754at2759"/>
<sequence length="188" mass="20352">MGRSRLAQPFGSIEPAEKPLASLWQPDLDDEDIARWGCAHGDLLDSDFQPYHFGGRPLFKIHGTLSAQVVTVKVLVLPFYDNKDISGLRLCLADATEVAIGYIPSDKEISLSIGGTLRGTKVATEERGVHGLSLVDKPGIQSATAGVVTGFKIKKLGLGNPVTDVKAYFGVSSSQSISHTYYLRRHKD</sequence>
<dbReference type="AlphaFoldDB" id="A0A9P4GNK0"/>
<keyword evidence="3" id="KW-1185">Reference proteome</keyword>
<dbReference type="InterPro" id="IPR056021">
    <property type="entry name" value="DUF7600"/>
</dbReference>
<proteinExistence type="predicted"/>
<protein>
    <recommendedName>
        <fullName evidence="1">DUF7600 domain-containing protein</fullName>
    </recommendedName>
</protein>
<dbReference type="Pfam" id="PF24539">
    <property type="entry name" value="DUF7600"/>
    <property type="match status" value="1"/>
</dbReference>
<dbReference type="Proteomes" id="UP000800039">
    <property type="component" value="Unassembled WGS sequence"/>
</dbReference>
<organism evidence="2 3">
    <name type="scientific">Cucurbitaria berberidis CBS 394.84</name>
    <dbReference type="NCBI Taxonomy" id="1168544"/>
    <lineage>
        <taxon>Eukaryota</taxon>
        <taxon>Fungi</taxon>
        <taxon>Dikarya</taxon>
        <taxon>Ascomycota</taxon>
        <taxon>Pezizomycotina</taxon>
        <taxon>Dothideomycetes</taxon>
        <taxon>Pleosporomycetidae</taxon>
        <taxon>Pleosporales</taxon>
        <taxon>Pleosporineae</taxon>
        <taxon>Cucurbitariaceae</taxon>
        <taxon>Cucurbitaria</taxon>
    </lineage>
</organism>
<gene>
    <name evidence="2" type="ORF">K460DRAFT_403834</name>
</gene>
<evidence type="ECO:0000313" key="2">
    <source>
        <dbReference type="EMBL" id="KAF1848551.1"/>
    </source>
</evidence>
<feature type="domain" description="DUF7600" evidence="1">
    <location>
        <begin position="21"/>
        <end position="169"/>
    </location>
</feature>
<reference evidence="2" key="1">
    <citation type="submission" date="2020-01" db="EMBL/GenBank/DDBJ databases">
        <authorList>
            <consortium name="DOE Joint Genome Institute"/>
            <person name="Haridas S."/>
            <person name="Albert R."/>
            <person name="Binder M."/>
            <person name="Bloem J."/>
            <person name="Labutti K."/>
            <person name="Salamov A."/>
            <person name="Andreopoulos B."/>
            <person name="Baker S.E."/>
            <person name="Barry K."/>
            <person name="Bills G."/>
            <person name="Bluhm B.H."/>
            <person name="Cannon C."/>
            <person name="Castanera R."/>
            <person name="Culley D.E."/>
            <person name="Daum C."/>
            <person name="Ezra D."/>
            <person name="Gonzalez J.B."/>
            <person name="Henrissat B."/>
            <person name="Kuo A."/>
            <person name="Liang C."/>
            <person name="Lipzen A."/>
            <person name="Lutzoni F."/>
            <person name="Magnuson J."/>
            <person name="Mondo S."/>
            <person name="Nolan M."/>
            <person name="Ohm R."/>
            <person name="Pangilinan J."/>
            <person name="Park H.-J."/>
            <person name="Ramirez L."/>
            <person name="Alfaro M."/>
            <person name="Sun H."/>
            <person name="Tritt A."/>
            <person name="Yoshinaga Y."/>
            <person name="Zwiers L.-H."/>
            <person name="Turgeon B.G."/>
            <person name="Goodwin S.B."/>
            <person name="Spatafora J.W."/>
            <person name="Crous P.W."/>
            <person name="Grigoriev I.V."/>
        </authorList>
    </citation>
    <scope>NUCLEOTIDE SEQUENCE</scope>
    <source>
        <strain evidence="2">CBS 394.84</strain>
    </source>
</reference>
<comment type="caution">
    <text evidence="2">The sequence shown here is derived from an EMBL/GenBank/DDBJ whole genome shotgun (WGS) entry which is preliminary data.</text>
</comment>
<evidence type="ECO:0000313" key="3">
    <source>
        <dbReference type="Proteomes" id="UP000800039"/>
    </source>
</evidence>
<name>A0A9P4GNK0_9PLEO</name>
<dbReference type="RefSeq" id="XP_040791114.1">
    <property type="nucleotide sequence ID" value="XM_040936667.1"/>
</dbReference>
<accession>A0A9P4GNK0</accession>